<reference evidence="3" key="3">
    <citation type="submission" date="2018-04" db="EMBL/GenBank/DDBJ databases">
        <authorList>
            <person name="Sheh A."/>
            <person name="Shen Z."/>
            <person name="Mannion A.J."/>
            <person name="Fox J.G."/>
        </authorList>
    </citation>
    <scope>NUCLEOTIDE SEQUENCE</scope>
    <source>
        <strain evidence="3">MIT 97-6194</strain>
    </source>
</reference>
<organism evidence="3 4">
    <name type="scientific">Helicobacter saguini</name>
    <dbReference type="NCBI Taxonomy" id="1548018"/>
    <lineage>
        <taxon>Bacteria</taxon>
        <taxon>Pseudomonadati</taxon>
        <taxon>Campylobacterota</taxon>
        <taxon>Epsilonproteobacteria</taxon>
        <taxon>Campylobacterales</taxon>
        <taxon>Helicobacteraceae</taxon>
        <taxon>Helicobacter</taxon>
    </lineage>
</organism>
<evidence type="ECO:0000313" key="3">
    <source>
        <dbReference type="EMBL" id="TLD94077.1"/>
    </source>
</evidence>
<evidence type="ECO:0000256" key="1">
    <source>
        <dbReference type="SAM" id="SignalP"/>
    </source>
</evidence>
<evidence type="ECO:0000313" key="2">
    <source>
        <dbReference type="EMBL" id="MWV69019.1"/>
    </source>
</evidence>
<reference evidence="3 4" key="2">
    <citation type="journal article" date="2016" name="Infect. Immun.">
        <title>Helicobacter saguini, a Novel Helicobacter Isolated from Cotton-Top Tamarins with Ulcerative Colitis, Has Proinflammatory Properties and Induces Typhlocolitis and Dysplasia in Gnotobiotic IL-10-/- Mice.</title>
        <authorList>
            <person name="Shen Z."/>
            <person name="Mannion A."/>
            <person name="Whary M.T."/>
            <person name="Muthupalani S."/>
            <person name="Sheh A."/>
            <person name="Feng Y."/>
            <person name="Gong G."/>
            <person name="Vandamme P."/>
            <person name="Holcombe H.R."/>
            <person name="Paster B.J."/>
            <person name="Fox J.G."/>
        </authorList>
    </citation>
    <scope>NUCLEOTIDE SEQUENCE [LARGE SCALE GENOMIC DNA]</scope>
    <source>
        <strain evidence="3 4">MIT 97-6194</strain>
    </source>
</reference>
<sequence length="124" mass="14047">MASLCFVSCVVSLVFSLVACACSVFAVFVVVCEVSLSARVRILESNVANFNKSLREISWQSTFLHFIESFELDSTMRLDSIKSLEFALPKTRALLSLSLSRNHQVILKYLILYLHQNTLFHLVK</sequence>
<feature type="chain" id="PRO_5036124817" evidence="1">
    <location>
        <begin position="22"/>
        <end position="124"/>
    </location>
</feature>
<dbReference type="AlphaFoldDB" id="A0A4U8T610"/>
<evidence type="ECO:0000313" key="4">
    <source>
        <dbReference type="Proteomes" id="UP000029714"/>
    </source>
</evidence>
<comment type="caution">
    <text evidence="3">The sequence shown here is derived from an EMBL/GenBank/DDBJ whole genome shotgun (WGS) entry which is preliminary data.</text>
</comment>
<protein>
    <submittedName>
        <fullName evidence="3">Uncharacterized protein</fullName>
    </submittedName>
</protein>
<dbReference type="Proteomes" id="UP000477070">
    <property type="component" value="Unassembled WGS sequence"/>
</dbReference>
<proteinExistence type="predicted"/>
<accession>A0A4U8T610</accession>
<keyword evidence="1" id="KW-0732">Signal</keyword>
<keyword evidence="4" id="KW-1185">Reference proteome</keyword>
<feature type="signal peptide" evidence="1">
    <location>
        <begin position="1"/>
        <end position="21"/>
    </location>
</feature>
<reference evidence="2 5" key="4">
    <citation type="submission" date="2019-12" db="EMBL/GenBank/DDBJ databases">
        <title>Multi-Generational Helicobacter saguini Isolates.</title>
        <authorList>
            <person name="Mannion A."/>
            <person name="Shen Z."/>
            <person name="Fox J.G."/>
        </authorList>
    </citation>
    <scope>NUCLEOTIDE SEQUENCE [LARGE SCALE GENOMIC DNA]</scope>
    <source>
        <strain evidence="2">16-048</strain>
        <strain evidence="5">16-048 (F4)</strain>
    </source>
</reference>
<dbReference type="Proteomes" id="UP000029714">
    <property type="component" value="Unassembled WGS sequence"/>
</dbReference>
<dbReference type="RefSeq" id="WP_138127295.1">
    <property type="nucleotide sequence ID" value="NZ_JRMP02000010.1"/>
</dbReference>
<dbReference type="EMBL" id="QBIU01000001">
    <property type="protein sequence ID" value="MWV69019.1"/>
    <property type="molecule type" value="Genomic_DNA"/>
</dbReference>
<name>A0A4U8T610_9HELI</name>
<reference evidence="3 4" key="1">
    <citation type="journal article" date="2014" name="Genome Announc.">
        <title>Draft genome sequences of eight enterohepatic helicobacter species isolated from both laboratory and wild rodents.</title>
        <authorList>
            <person name="Sheh A."/>
            <person name="Shen Z."/>
            <person name="Fox J.G."/>
        </authorList>
    </citation>
    <scope>NUCLEOTIDE SEQUENCE [LARGE SCALE GENOMIC DNA]</scope>
    <source>
        <strain evidence="3 4">MIT 97-6194</strain>
    </source>
</reference>
<dbReference type="EMBL" id="JRMP02000010">
    <property type="protein sequence ID" value="TLD94077.1"/>
    <property type="molecule type" value="Genomic_DNA"/>
</dbReference>
<evidence type="ECO:0000313" key="5">
    <source>
        <dbReference type="Proteomes" id="UP000477070"/>
    </source>
</evidence>
<gene>
    <name evidence="2" type="ORF">DCO61_03005</name>
    <name evidence="3" type="ORF">LS64_007110</name>
</gene>